<reference evidence="3" key="2">
    <citation type="submission" date="2025-08" db="UniProtKB">
        <authorList>
            <consortium name="RefSeq"/>
        </authorList>
    </citation>
    <scope>IDENTIFICATION</scope>
    <source>
        <tissue evidence="3">Leaf</tissue>
    </source>
</reference>
<feature type="transmembrane region" description="Helical" evidence="1">
    <location>
        <begin position="1199"/>
        <end position="1218"/>
    </location>
</feature>
<gene>
    <name evidence="3" type="primary">LOC116206610</name>
</gene>
<dbReference type="PANTHER" id="PTHR33739">
    <property type="entry name" value="OS07G0681500 PROTEIN"/>
    <property type="match status" value="1"/>
</dbReference>
<dbReference type="GO" id="GO:2000762">
    <property type="term" value="P:regulation of phenylpropanoid metabolic process"/>
    <property type="evidence" value="ECO:0007669"/>
    <property type="project" value="InterPro"/>
</dbReference>
<organism evidence="2 3">
    <name type="scientific">Punica granatum</name>
    <name type="common">Pomegranate</name>
    <dbReference type="NCBI Taxonomy" id="22663"/>
    <lineage>
        <taxon>Eukaryota</taxon>
        <taxon>Viridiplantae</taxon>
        <taxon>Streptophyta</taxon>
        <taxon>Embryophyta</taxon>
        <taxon>Tracheophyta</taxon>
        <taxon>Spermatophyta</taxon>
        <taxon>Magnoliopsida</taxon>
        <taxon>eudicotyledons</taxon>
        <taxon>Gunneridae</taxon>
        <taxon>Pentapetalae</taxon>
        <taxon>rosids</taxon>
        <taxon>malvids</taxon>
        <taxon>Myrtales</taxon>
        <taxon>Lythraceae</taxon>
        <taxon>Punica</taxon>
    </lineage>
</organism>
<evidence type="ECO:0000313" key="2">
    <source>
        <dbReference type="Proteomes" id="UP000515151"/>
    </source>
</evidence>
<feature type="transmembrane region" description="Helical" evidence="1">
    <location>
        <begin position="1149"/>
        <end position="1171"/>
    </location>
</feature>
<proteinExistence type="predicted"/>
<keyword evidence="1" id="KW-0812">Transmembrane</keyword>
<dbReference type="OrthoDB" id="625764at2759"/>
<keyword evidence="1" id="KW-1133">Transmembrane helix</keyword>
<dbReference type="PANTHER" id="PTHR33739:SF5">
    <property type="entry name" value="MEDIATOR OF RNA POLYMERASE II TRANSCRIPTION SUBUNIT 33A"/>
    <property type="match status" value="1"/>
</dbReference>
<protein>
    <submittedName>
        <fullName evidence="3">Mediator of RNA polymerase II transcription subunit 33A</fullName>
    </submittedName>
</protein>
<dbReference type="GO" id="GO:0016592">
    <property type="term" value="C:mediator complex"/>
    <property type="evidence" value="ECO:0007669"/>
    <property type="project" value="InterPro"/>
</dbReference>
<dbReference type="RefSeq" id="XP_031395246.1">
    <property type="nucleotide sequence ID" value="XM_031539386.1"/>
</dbReference>
<evidence type="ECO:0000256" key="1">
    <source>
        <dbReference type="SAM" id="Phobius"/>
    </source>
</evidence>
<dbReference type="Proteomes" id="UP000515151">
    <property type="component" value="Chromosome 5"/>
</dbReference>
<keyword evidence="2" id="KW-1185">Reference proteome</keyword>
<reference evidence="2" key="1">
    <citation type="journal article" date="2020" name="Plant Biotechnol. J.">
        <title>The pomegranate (Punica granatum L.) draft genome dissects genetic divergence between soft- and hard-seeded cultivars.</title>
        <authorList>
            <person name="Luo X."/>
            <person name="Li H."/>
            <person name="Wu Z."/>
            <person name="Yao W."/>
            <person name="Zhao P."/>
            <person name="Cao D."/>
            <person name="Yu H."/>
            <person name="Li K."/>
            <person name="Poudel K."/>
            <person name="Zhao D."/>
            <person name="Zhang F."/>
            <person name="Xia X."/>
            <person name="Chen L."/>
            <person name="Wang Q."/>
            <person name="Jing D."/>
            <person name="Cao S."/>
        </authorList>
    </citation>
    <scope>NUCLEOTIDE SEQUENCE [LARGE SCALE GENOMIC DNA]</scope>
    <source>
        <strain evidence="2">cv. Tunisia</strain>
    </source>
</reference>
<dbReference type="InterPro" id="IPR039638">
    <property type="entry name" value="MED33A/B"/>
</dbReference>
<name>A0A6P8DPN7_PUNGR</name>
<sequence>MAALAALAAAEARGGAWDSILDMMKVAQEKGCDPLLWAVQLTSSLNRAGVSLPSPEFADVLVSYICWDNNVPILWKFLDRALAVKIAPPLLVIALLSTRVVPVRQSRPAAYRLYMELLKRHAFALKSQIDGSNYHKVTESIDTVLHLSEKFSLAERDAGTIVVEFIFSIVWQLLDASLDDEGILELTPEKSSMWGVKPQDMEIDSFEGFEEKWTEGQGRLQSANTTMAIELIGLFLQDKVTSRILYLARRNLPTQWAAFTQRLKVLGTNSAALRNSKIVSHDAFQQLTSDARIVLSREMKTSSHQKFHAVMAFGALSSANFSDVWLPLDIVLEDSMDAYQVNAASAIEIITGLVKTLQAINGTTWHDTFLSLWISALRLVQRERDPIEGPMPRLDTRLCMLLSITPLVIANLIEEEETALSEAADCGSPNPMRENTGEGNRRNDLMSSLQMLGDFQGLLTPPRSIVSAANQAAAKAMLFLSGINVGSSYFECVNVKDMPLNCSGNMRHLIVEACIARNLLDTSAYFWPGYVNGHINQMPPNFPTQVPSWSSFMKGAPLTPALINALVSSPASSLAELEKVFEIAVKGSEEEKISAATILCGASLLQGWSVQEHTVDFITRLLSPPKPADYTGDDSYLIAHAPMLNVLIVGIGSVDCVQVFSLHGLVPQLACSLMSICEVFGSCVPNSSWTLRTGEEISAHAVFSNAFTLLLKLWRFNHPPIEHGVGDVPTVGSQLTPEYLLYVRNSHLVSSGSVHRDQNKRRLSAVASSSSQNPVFVDSFPKLKVWYRQHQACIASTLSGLVPGTPVHQIVDGLLTMMFRKINEGGQSLISVNSGSSSSSGTRNEDSTLRPKLPAWDILEAVPYVVDAALTACAHGRLSPRELATGLKDLADFLPACLATIVSYFSAEVSRSIWKPVFMNGTDWPSPAANLANVEEQIKKILATTGVNVPSLSTGESSEATLPLPLAAFVSLTITYKIDKASQRFLNLAGPALESLAAGCPWPCMPIVASLWTQKARRWSDFLIFSASRTVFLQNSDAIVQLLKSCFTSTLGLSSSPLSSNGGVGALLGHGFGSHFCGGISPVAPGILYLRVYRSIRDIVFITEEIVSLLMHSVREISCIDLSREKKVTDRTKRYGRVSLTSAMTRVKLAASLAASLVWLSGGLCLVQSLIMETLPSWFISIHRSEKEKGSSEGMVAMLRGYALAYFTVLCGAFTWGVDSSSSASRRRPRILGTHMEFLASVLDGKISLGCDWSTWQAYVSGFVILMVGCTPNWVLEVDVDVLKRLSRGLRQWNEDELALALLGVGGYRTMGAASELIIRDEV</sequence>
<keyword evidence="1" id="KW-0472">Membrane</keyword>
<evidence type="ECO:0000313" key="3">
    <source>
        <dbReference type="RefSeq" id="XP_031395246.1"/>
    </source>
</evidence>
<accession>A0A6P8DPN7</accession>
<dbReference type="GeneID" id="116206610"/>